<keyword evidence="4" id="KW-1185">Reference proteome</keyword>
<organism evidence="3 4">
    <name type="scientific">Luteolibacter rhizosphaerae</name>
    <dbReference type="NCBI Taxonomy" id="2989719"/>
    <lineage>
        <taxon>Bacteria</taxon>
        <taxon>Pseudomonadati</taxon>
        <taxon>Verrucomicrobiota</taxon>
        <taxon>Verrucomicrobiia</taxon>
        <taxon>Verrucomicrobiales</taxon>
        <taxon>Verrucomicrobiaceae</taxon>
        <taxon>Luteolibacter</taxon>
    </lineage>
</organism>
<evidence type="ECO:0000313" key="3">
    <source>
        <dbReference type="EMBL" id="MCW1914605.1"/>
    </source>
</evidence>
<evidence type="ECO:0000256" key="2">
    <source>
        <dbReference type="SAM" id="SignalP"/>
    </source>
</evidence>
<sequence>MTRRQTLLALAAATSFHATPAFAISHYWDGTDATADADGGSGTWETATPMNWDSAATAGTAIAWPGAGTDNDAVFAGSAGTVAIAAAGVTANDLAFQTTSYAVTGGALTLNNTGNNTISILSGLTASISAPITATSGAVTIAGPGTLNLSGDYTGTGRNFTVSGATLNLSSPAFAIKKFIVGAGVGSAPATLNLTSGTVTTTGDYVGVGDGINGTMNVQGGSLVLATGATALFLGTNANTTGTLNITSGSVTVNAGPLQIGSGYNGTQTTNSTGILSISGTGTYSHNSGSPVKLTNVVDQAGTVNLLTGGTFNINGQAITKGGGNATFNFDGGTLRSTAGTGNYFTGGLNPVINAGGANIDTNGFNATISTNLIAGTGNGGLVKKGNGFLGLGGANTFSGDVLVQGGQLIANAVSAIPHPEKVQVSTGAGYGVRLTGTALTEAEVVSLMDAADFSIGTFFAVDTGGGNTTLTTNAGTLTNQGNAIGLAKVGGNSLILDLAGQTFTGGISVAGGPLVLDTTGSKTYPGTITGNQTLNIQGAGNLTLTGTANIGQFNKFGTGIFTVADGALTLAANQNFFVHDGLFQQTGGSVNSGAYTVIGRTAGQTGEYAISGGTLNASGTAGVQRNAVIAEQGSTGILTINGGTVNATNSTAGSNIGGFFYGIIMAATAADNATLNLNGGTLLLSRVGTTFTPGTSTFNFNGGTLKANNGFLNFMQGLTRANVRNGGAVIDTNGNSLVLNQDLKHSNIPGDAAVDGGLTKLGAGLLELGGFDSDYTGKTTVGEGTLLMYSPTLADGSDLSIAAGATLDLQTGSTDTVRGLIIAGVPAAVGTWGALDSLDADFTTGAITGSGLIEVTQLATASKFDTWASAAGLAGPNALPSADPDKDGASNLLEFALKGDPTAGGNPGLTRAIIQDVSAPAGNELTLVVAVRDGAVFAAGSGGAQTATVDGIVYRVEGSLALGSFDSPVAHLSKSDTAPGMPSLAGTDWEYHTFKLTNSENLPGKGFLRVKVDAAP</sequence>
<dbReference type="EMBL" id="JAPDDR010000006">
    <property type="protein sequence ID" value="MCW1914605.1"/>
    <property type="molecule type" value="Genomic_DNA"/>
</dbReference>
<feature type="chain" id="PRO_5046821531" evidence="2">
    <location>
        <begin position="24"/>
        <end position="1017"/>
    </location>
</feature>
<dbReference type="SUPFAM" id="SSF51126">
    <property type="entry name" value="Pectin lyase-like"/>
    <property type="match status" value="1"/>
</dbReference>
<dbReference type="RefSeq" id="WP_264514140.1">
    <property type="nucleotide sequence ID" value="NZ_JAPDDR010000006.1"/>
</dbReference>
<evidence type="ECO:0000313" key="4">
    <source>
        <dbReference type="Proteomes" id="UP001165653"/>
    </source>
</evidence>
<keyword evidence="1 2" id="KW-0732">Signal</keyword>
<dbReference type="Proteomes" id="UP001165653">
    <property type="component" value="Unassembled WGS sequence"/>
</dbReference>
<proteinExistence type="predicted"/>
<name>A0ABT3G429_9BACT</name>
<accession>A0ABT3G429</accession>
<dbReference type="NCBIfam" id="TIGR02601">
    <property type="entry name" value="autotrns_rpt"/>
    <property type="match status" value="2"/>
</dbReference>
<evidence type="ECO:0000256" key="1">
    <source>
        <dbReference type="ARBA" id="ARBA00022729"/>
    </source>
</evidence>
<protein>
    <submittedName>
        <fullName evidence="3">Autotransporter-associated beta strand repeat-containing protein</fullName>
    </submittedName>
</protein>
<dbReference type="InterPro" id="IPR011050">
    <property type="entry name" value="Pectin_lyase_fold/virulence"/>
</dbReference>
<feature type="signal peptide" evidence="2">
    <location>
        <begin position="1"/>
        <end position="23"/>
    </location>
</feature>
<comment type="caution">
    <text evidence="3">The sequence shown here is derived from an EMBL/GenBank/DDBJ whole genome shotgun (WGS) entry which is preliminary data.</text>
</comment>
<dbReference type="InterPro" id="IPR013425">
    <property type="entry name" value="Autotrns_rpt"/>
</dbReference>
<dbReference type="Pfam" id="PF12951">
    <property type="entry name" value="PATR"/>
    <property type="match status" value="2"/>
</dbReference>
<reference evidence="3" key="1">
    <citation type="submission" date="2022-10" db="EMBL/GenBank/DDBJ databases">
        <title>Luteolibacter sp. GHJ8, whole genome shotgun sequencing project.</title>
        <authorList>
            <person name="Zhao G."/>
            <person name="Shen L."/>
        </authorList>
    </citation>
    <scope>NUCLEOTIDE SEQUENCE</scope>
    <source>
        <strain evidence="3">GHJ8</strain>
    </source>
</reference>
<gene>
    <name evidence="3" type="ORF">OJ996_13540</name>
</gene>